<organism evidence="2 3">
    <name type="scientific">Stieleria marina</name>
    <dbReference type="NCBI Taxonomy" id="1930275"/>
    <lineage>
        <taxon>Bacteria</taxon>
        <taxon>Pseudomonadati</taxon>
        <taxon>Planctomycetota</taxon>
        <taxon>Planctomycetia</taxon>
        <taxon>Pirellulales</taxon>
        <taxon>Pirellulaceae</taxon>
        <taxon>Stieleria</taxon>
    </lineage>
</organism>
<dbReference type="AlphaFoldDB" id="A0A517NYN2"/>
<sequence>MLVTVNLFANSSGFANNHRLAEKFLQNQAESPKTISFFAEPFLCGTIAQWSGTRHQNEITSYRAANSGGPSSLATGHSSPGRHDLERVC</sequence>
<accession>A0A517NYN2</accession>
<feature type="region of interest" description="Disordered" evidence="1">
    <location>
        <begin position="64"/>
        <end position="89"/>
    </location>
</feature>
<evidence type="ECO:0000256" key="1">
    <source>
        <dbReference type="SAM" id="MobiDB-lite"/>
    </source>
</evidence>
<dbReference type="Proteomes" id="UP000319817">
    <property type="component" value="Chromosome"/>
</dbReference>
<reference evidence="2 3" key="1">
    <citation type="submission" date="2019-02" db="EMBL/GenBank/DDBJ databases">
        <title>Deep-cultivation of Planctomycetes and their phenomic and genomic characterization uncovers novel biology.</title>
        <authorList>
            <person name="Wiegand S."/>
            <person name="Jogler M."/>
            <person name="Boedeker C."/>
            <person name="Pinto D."/>
            <person name="Vollmers J."/>
            <person name="Rivas-Marin E."/>
            <person name="Kohn T."/>
            <person name="Peeters S.H."/>
            <person name="Heuer A."/>
            <person name="Rast P."/>
            <person name="Oberbeckmann S."/>
            <person name="Bunk B."/>
            <person name="Jeske O."/>
            <person name="Meyerdierks A."/>
            <person name="Storesund J.E."/>
            <person name="Kallscheuer N."/>
            <person name="Luecker S."/>
            <person name="Lage O.M."/>
            <person name="Pohl T."/>
            <person name="Merkel B.J."/>
            <person name="Hornburger P."/>
            <person name="Mueller R.-W."/>
            <person name="Bruemmer F."/>
            <person name="Labrenz M."/>
            <person name="Spormann A.M."/>
            <person name="Op den Camp H."/>
            <person name="Overmann J."/>
            <person name="Amann R."/>
            <person name="Jetten M.S.M."/>
            <person name="Mascher T."/>
            <person name="Medema M.H."/>
            <person name="Devos D.P."/>
            <person name="Kaster A.-K."/>
            <person name="Ovreas L."/>
            <person name="Rohde M."/>
            <person name="Galperin M.Y."/>
            <person name="Jogler C."/>
        </authorList>
    </citation>
    <scope>NUCLEOTIDE SEQUENCE [LARGE SCALE GENOMIC DNA]</scope>
    <source>
        <strain evidence="2 3">K23_9</strain>
    </source>
</reference>
<proteinExistence type="predicted"/>
<dbReference type="EMBL" id="CP036526">
    <property type="protein sequence ID" value="QDT12231.1"/>
    <property type="molecule type" value="Genomic_DNA"/>
</dbReference>
<keyword evidence="3" id="KW-1185">Reference proteome</keyword>
<feature type="compositionally biased region" description="Polar residues" evidence="1">
    <location>
        <begin position="64"/>
        <end position="78"/>
    </location>
</feature>
<evidence type="ECO:0000313" key="3">
    <source>
        <dbReference type="Proteomes" id="UP000319817"/>
    </source>
</evidence>
<protein>
    <submittedName>
        <fullName evidence="2">Uncharacterized protein</fullName>
    </submittedName>
</protein>
<name>A0A517NYN2_9BACT</name>
<gene>
    <name evidence="2" type="ORF">K239x_42400</name>
</gene>
<evidence type="ECO:0000313" key="2">
    <source>
        <dbReference type="EMBL" id="QDT12231.1"/>
    </source>
</evidence>